<feature type="compositionally biased region" description="Low complexity" evidence="1">
    <location>
        <begin position="1768"/>
        <end position="1782"/>
    </location>
</feature>
<keyword evidence="3" id="KW-1185">Reference proteome</keyword>
<feature type="compositionally biased region" description="Pro residues" evidence="1">
    <location>
        <begin position="2526"/>
        <end position="2536"/>
    </location>
</feature>
<feature type="compositionally biased region" description="Acidic residues" evidence="1">
    <location>
        <begin position="2440"/>
        <end position="2452"/>
    </location>
</feature>
<feature type="compositionally biased region" description="Acidic residues" evidence="1">
    <location>
        <begin position="2472"/>
        <end position="2487"/>
    </location>
</feature>
<feature type="compositionally biased region" description="Basic and acidic residues" evidence="1">
    <location>
        <begin position="1711"/>
        <end position="1723"/>
    </location>
</feature>
<feature type="compositionally biased region" description="Basic and acidic residues" evidence="1">
    <location>
        <begin position="1420"/>
        <end position="1432"/>
    </location>
</feature>
<proteinExistence type="predicted"/>
<feature type="region of interest" description="Disordered" evidence="1">
    <location>
        <begin position="431"/>
        <end position="458"/>
    </location>
</feature>
<feature type="region of interest" description="Disordered" evidence="1">
    <location>
        <begin position="2037"/>
        <end position="2144"/>
    </location>
</feature>
<feature type="compositionally biased region" description="Basic and acidic residues" evidence="1">
    <location>
        <begin position="2174"/>
        <end position="2183"/>
    </location>
</feature>
<accession>A0AAX4P4I6</accession>
<evidence type="ECO:0000256" key="1">
    <source>
        <dbReference type="SAM" id="MobiDB-lite"/>
    </source>
</evidence>
<feature type="region of interest" description="Disordered" evidence="1">
    <location>
        <begin position="1511"/>
        <end position="1535"/>
    </location>
</feature>
<dbReference type="PANTHER" id="PTHR34403:SF8">
    <property type="entry name" value="TOL-PAL SYSTEM PROTEIN TOLA"/>
    <property type="match status" value="1"/>
</dbReference>
<organism evidence="2 3">
    <name type="scientific">Chloropicon roscoffensis</name>
    <dbReference type="NCBI Taxonomy" id="1461544"/>
    <lineage>
        <taxon>Eukaryota</taxon>
        <taxon>Viridiplantae</taxon>
        <taxon>Chlorophyta</taxon>
        <taxon>Chloropicophyceae</taxon>
        <taxon>Chloropicales</taxon>
        <taxon>Chloropicaceae</taxon>
        <taxon>Chloropicon</taxon>
    </lineage>
</organism>
<feature type="region of interest" description="Disordered" evidence="1">
    <location>
        <begin position="1707"/>
        <end position="1733"/>
    </location>
</feature>
<dbReference type="InterPro" id="IPR011047">
    <property type="entry name" value="Quinoprotein_ADH-like_sf"/>
</dbReference>
<feature type="compositionally biased region" description="Basic and acidic residues" evidence="1">
    <location>
        <begin position="1839"/>
        <end position="1853"/>
    </location>
</feature>
<feature type="compositionally biased region" description="Low complexity" evidence="1">
    <location>
        <begin position="2037"/>
        <end position="2047"/>
    </location>
</feature>
<dbReference type="Proteomes" id="UP001472866">
    <property type="component" value="Chromosome 03"/>
</dbReference>
<feature type="region of interest" description="Disordered" evidence="1">
    <location>
        <begin position="1767"/>
        <end position="1946"/>
    </location>
</feature>
<feature type="region of interest" description="Disordered" evidence="1">
    <location>
        <begin position="2572"/>
        <end position="2591"/>
    </location>
</feature>
<feature type="compositionally biased region" description="Acidic residues" evidence="1">
    <location>
        <begin position="1626"/>
        <end position="1639"/>
    </location>
</feature>
<feature type="region of interest" description="Disordered" evidence="1">
    <location>
        <begin position="1415"/>
        <end position="1442"/>
    </location>
</feature>
<feature type="region of interest" description="Disordered" evidence="1">
    <location>
        <begin position="1626"/>
        <end position="1670"/>
    </location>
</feature>
<feature type="compositionally biased region" description="Basic and acidic residues" evidence="1">
    <location>
        <begin position="2697"/>
        <end position="2725"/>
    </location>
</feature>
<dbReference type="PANTHER" id="PTHR34403">
    <property type="entry name" value="TOL-PAL SYSTEM PROTEIN TOLA"/>
    <property type="match status" value="1"/>
</dbReference>
<sequence length="2801" mass="295376">MGATADRRDGGEASTSSSAAAAAAPLKPSKWVRPSYILSQTWRDRDPDLHVVSITASKELAWFFASSQRRPSRASWLVPRAECFVLIRSGRGCVGVVPLLAADLKAEAEQESLPTSTSSKSTVDPAQASSGRVLWLHDRHGLQRGPKTTSIVAVSGPQPDACVAVASDNRRRIALYDRSGLTDAKPNATADSPLGSAKAFRWHDVAVSPAGDAVAAVCSCEGQEQALWLWARSAGDGQRGEGRWQRVGGASSPAMRVGAGGGLVALEARAEEGGTAALVRTEVGPSQRPAVQEAKLEGFGGAARALAALSDGGDRAAVGIAGVAVPEAGVAVYVLDRRLEVVTEITSVGGDSNPGPIVALCFVPGGQGRVATLCEGGRALVHDAETGELAARCDDLGATFGFATLHPAVWGETVGLACGGGDGSVAVLSARGERAREGDGESESEGGLGATEEEEEEEEEMVVVGGEAGDPTWSGLVGTLMAEGDGEGDLPYLAEDLRGLLAKLPPGRGALSSLRRVAGSLCREGLHLRAAWVLEVAEASGELGGALANVDWLGLWERVANSAFERAEAEGAEPSRYQPLADALWKRLRASGLAPLVKPQIEAARSRSGRGHGTEASAALVEADRSFVLGDLDGSLALYASCGPAASLSTIACYVHARRLDEALQAAHDLLLAAEEDKSLVAEVREACSELGTLLLDLQPDKGVGCSDPADRSDLKIKIFFPSPVSWRAGDQNRRLALDRHELLRGHDHNGRMGGEPSVALVLGLQCHALEPSALARGLEDAADVWDRAGHWKRACSLLESGARVMRQQGRPGDAASCEDGMASLVERRAAAMVGEGATTNPQLAPDLIQALAALRRRPEAYSRALRVALGAARAQIAGWCEIGDLGRLKALERGSKMAEEALGATLAALVAAAEPGLEVAGATLEEDWSVRVEVRGGGPSQEAARTALEEWVALASAARPYALLSLQWKQWQSSADASERRDCMREYALLLGLSLASDPEGLLRRPRDAQREACWILRDLVSPEVVAEDPALVSLLAMCAGEDRLTGPTRRALLEMMASTGAEGDQEDYEEEAGYYLDVLRSDAETHVEELADICRSALRAADGGGGHKAGQVDEAIRSIWSMAEEILRGVPGRSSSGGWPDLSECVSHPLNCGEGVAIQTDEAVLASILNLGDLHVEDSGSAEEVSEELSAEELAMEEESAGEEEEGTRYVCAAFDYGSSAGLECEPGPGPVVLRIVVGAGEEEALEPTAEDPIPEAADLPGSEGGAEVLDKVAEKLVEEALAWAVEEAESRALAAAEDAAKDLVEKAIANAISEAVKLTERAATVESVEAVEEETPLGVEPEPDQEVSLTPAAAPGTEQAEPLECADEEPEPEPRLEESPCEALIEDAARTLVENAIAAAVSATVLEHAAVAEQEPDQPKAESLEEAAVKPDPLSPEEVSGDALVVRSLVEDAISHAISASQPSEAHEPESPGAEERPAILLEESSEDGQVVKSLVQDAITAAVSVVQQEGAEEDGSDLAEAKPLGSPAQDPLCGDTIAESVVEAAIEEAVLSQAAEQVKPREEESDRAEAEALEPEEAESRALAAAEDAAKHLVEKAIANAISVAVMLTERAATVESVEAVEEETPLEVEPEPDQEVSLTPAAAPGTEQAEPLECADEEPEPEPRLEESPCEALIEDAARTLVENAIAAAVSATVLEHAAVAEQEPDQPKAESLEEAAVKPDPLSPEEVSGDALVVRSLVEDAISHAISATILQDVAEASIGTAGPAAPQAAPSPAGSEKTPAEPSDSPPSACEATPERESEPDASSSTKPLGDDTSDAGPESSQAVDSSLDGGDEVHSISDGSRRGGTFEDPGEIEAEEKAEERPWDTDLALFQSLGAGGGPPAPAPQPSKAQRPSRKEQRRRRQRQKTKPAAPASSDRRTSAESRAATTQTDPPATLGADIVVVEVARADPAVTEDLAPPTADLSAEGSPEGKSSHKDRVLSELRRIKEEYLAAIQDAQAALSGEDPSIGKVLGSQVETLQDYGEVLELAAASGEAESGEVMVTASEGRQEEGEAPGDPEPEPAAEPASEPKVAEAEAEGDGARRRRRAAEMLKRIVRTSRDRRRSKGQERGPAFADAASSPIPPPSPPPPPGADLRSEVPLMRQADNLLEQMEEAVDLSSRTTLHQSDSEEPREENAALAAEEGDPPDLAKAALAALAAARFGLSGGSDPAFDLFSHFFELKSADPTSRLREKFRASPHTSAGLVRSSGLRGLLDQLSQFCGAGYSEQGVWYTELLFTLVLGGGRGSGWAAPEDSFVQVSWHYYQAHRPTGREERESEAVGALRSAVLALGGEVDLVAALEASEGSGTHTLPALPRLLGTLLRLAGHEPQVRDLCLLFGHLMRSPLGARADFEARDLMEVVRTGKVERWEEKRKEEAGQREPVAVVVSQMETSDSDSEDAVEAVEETVQQQQIKPPEAAQMMETSDSDTEDAVEAVEAAEETVQPAEEATPAPVRAPSTPAPAPAPAPKRDAATSPVSLPLPSPPPEPASPEASAEIDEEESEDIGGLGWLREGEAALKEILLDAKGGAEESWRRAPASPLERGSPRAVVDFFDVRTITAEDFHRESPDRSSVGLGLGGASTPRSRDSAPHHVPLPASNAELLAIFAEMEEEEPPPPRKKPAGRVGGKVARKLERETTRALSRLKKAQASRRDRARDEVRDHSRREEQAMRRAREEVSKYARARQRNYNSMLRDVEESLVDAQVAAHTLEEENAQLRVCLDELSGEHRQEHDAYLGRLRDHLALVEAQVGAPLE</sequence>
<dbReference type="SUPFAM" id="SSF50998">
    <property type="entry name" value="Quinoprotein alcohol dehydrogenase-like"/>
    <property type="match status" value="1"/>
</dbReference>
<protein>
    <submittedName>
        <fullName evidence="2">Uncharacterized protein</fullName>
    </submittedName>
</protein>
<feature type="compositionally biased region" description="Acidic residues" evidence="1">
    <location>
        <begin position="1856"/>
        <end position="1865"/>
    </location>
</feature>
<feature type="region of interest" description="Disordered" evidence="1">
    <location>
        <begin position="1331"/>
        <end position="1380"/>
    </location>
</feature>
<feature type="compositionally biased region" description="Basic residues" evidence="1">
    <location>
        <begin position="2101"/>
        <end position="2112"/>
    </location>
</feature>
<feature type="compositionally biased region" description="Basic and acidic residues" evidence="1">
    <location>
        <begin position="1"/>
        <end position="11"/>
    </location>
</feature>
<feature type="region of interest" description="Disordered" evidence="1">
    <location>
        <begin position="1557"/>
        <end position="1583"/>
    </location>
</feature>
<reference evidence="2 3" key="1">
    <citation type="submission" date="2024-03" db="EMBL/GenBank/DDBJ databases">
        <title>Complete genome sequence of the green alga Chloropicon roscoffensis RCC1871.</title>
        <authorList>
            <person name="Lemieux C."/>
            <person name="Pombert J.-F."/>
            <person name="Otis C."/>
            <person name="Turmel M."/>
        </authorList>
    </citation>
    <scope>NUCLEOTIDE SEQUENCE [LARGE SCALE GENOMIC DNA]</scope>
    <source>
        <strain evidence="2 3">RCC1871</strain>
    </source>
</reference>
<evidence type="ECO:0000313" key="3">
    <source>
        <dbReference type="Proteomes" id="UP001472866"/>
    </source>
</evidence>
<gene>
    <name evidence="2" type="ORF">HKI87_03g25320</name>
</gene>
<feature type="compositionally biased region" description="Acidic residues" evidence="1">
    <location>
        <begin position="1332"/>
        <end position="1348"/>
    </location>
</feature>
<feature type="compositionally biased region" description="Acidic residues" evidence="1">
    <location>
        <begin position="2059"/>
        <end position="2069"/>
    </location>
</feature>
<feature type="region of interest" description="Disordered" evidence="1">
    <location>
        <begin position="1958"/>
        <end position="1985"/>
    </location>
</feature>
<feature type="region of interest" description="Disordered" evidence="1">
    <location>
        <begin position="2418"/>
        <end position="2558"/>
    </location>
</feature>
<feature type="compositionally biased region" description="Basic residues" evidence="1">
    <location>
        <begin position="1904"/>
        <end position="1914"/>
    </location>
</feature>
<name>A0AAX4P4I6_9CHLO</name>
<feature type="compositionally biased region" description="Acidic residues" evidence="1">
    <location>
        <begin position="2542"/>
        <end position="2551"/>
    </location>
</feature>
<dbReference type="InterPro" id="IPR050972">
    <property type="entry name" value="SDr-like"/>
</dbReference>
<feature type="compositionally biased region" description="Basic and acidic residues" evidence="1">
    <location>
        <begin position="2572"/>
        <end position="2581"/>
    </location>
</feature>
<dbReference type="EMBL" id="CP151503">
    <property type="protein sequence ID" value="WZN60998.1"/>
    <property type="molecule type" value="Genomic_DNA"/>
</dbReference>
<feature type="region of interest" description="Disordered" evidence="1">
    <location>
        <begin position="1"/>
        <end position="27"/>
    </location>
</feature>
<feature type="compositionally biased region" description="Low complexity" evidence="1">
    <location>
        <begin position="2488"/>
        <end position="2505"/>
    </location>
</feature>
<feature type="region of interest" description="Disordered" evidence="1">
    <location>
        <begin position="2608"/>
        <end position="2725"/>
    </location>
</feature>
<feature type="compositionally biased region" description="Pro residues" evidence="1">
    <location>
        <begin position="2128"/>
        <end position="2139"/>
    </location>
</feature>
<evidence type="ECO:0000313" key="2">
    <source>
        <dbReference type="EMBL" id="WZN60998.1"/>
    </source>
</evidence>
<feature type="compositionally biased region" description="Basic and acidic residues" evidence="1">
    <location>
        <begin position="1562"/>
        <end position="1574"/>
    </location>
</feature>
<feature type="region of interest" description="Disordered" evidence="1">
    <location>
        <begin position="2163"/>
        <end position="2192"/>
    </location>
</feature>
<feature type="compositionally biased region" description="Low complexity" evidence="1">
    <location>
        <begin position="13"/>
        <end position="24"/>
    </location>
</feature>